<dbReference type="Gene3D" id="1.10.60.10">
    <property type="entry name" value="Iron dependent repressor, metal binding and dimerisation domain"/>
    <property type="match status" value="1"/>
</dbReference>
<dbReference type="Pfam" id="PF01325">
    <property type="entry name" value="Fe_dep_repress"/>
    <property type="match status" value="1"/>
</dbReference>
<dbReference type="Proteomes" id="UP000634672">
    <property type="component" value="Unassembled WGS sequence"/>
</dbReference>
<evidence type="ECO:0000313" key="2">
    <source>
        <dbReference type="EMBL" id="MBC5706871.1"/>
    </source>
</evidence>
<reference evidence="2 3" key="1">
    <citation type="submission" date="2020-08" db="EMBL/GenBank/DDBJ databases">
        <title>Genome public.</title>
        <authorList>
            <person name="Liu C."/>
            <person name="Sun Q."/>
        </authorList>
    </citation>
    <scope>NUCLEOTIDE SEQUENCE [LARGE SCALE GENOMIC DNA]</scope>
    <source>
        <strain evidence="2 3">NSJ-66</strain>
    </source>
</reference>
<proteinExistence type="predicted"/>
<dbReference type="PANTHER" id="PTHR33238">
    <property type="entry name" value="IRON (METAL) DEPENDENT REPRESSOR, DTXR FAMILY"/>
    <property type="match status" value="1"/>
</dbReference>
<sequence>MYESGENYLETILRLREKNGTVRSLDIAHELNFSKPSVSRAIGILKEAEEDACRMEHIISEEVFLGIKRFMSEQSL</sequence>
<keyword evidence="3" id="KW-1185">Reference proteome</keyword>
<dbReference type="EMBL" id="JACOPB010000001">
    <property type="protein sequence ID" value="MBC5706871.1"/>
    <property type="molecule type" value="Genomic_DNA"/>
</dbReference>
<organism evidence="2 3">
    <name type="scientific">Hungatella hominis</name>
    <dbReference type="NCBI Taxonomy" id="2763050"/>
    <lineage>
        <taxon>Bacteria</taxon>
        <taxon>Bacillati</taxon>
        <taxon>Bacillota</taxon>
        <taxon>Clostridia</taxon>
        <taxon>Lachnospirales</taxon>
        <taxon>Lachnospiraceae</taxon>
        <taxon>Hungatella</taxon>
    </lineage>
</organism>
<dbReference type="InterPro" id="IPR050536">
    <property type="entry name" value="DtxR_MntR_Metal-Reg"/>
</dbReference>
<dbReference type="InterPro" id="IPR036388">
    <property type="entry name" value="WH-like_DNA-bd_sf"/>
</dbReference>
<evidence type="ECO:0000313" key="3">
    <source>
        <dbReference type="Proteomes" id="UP000634672"/>
    </source>
</evidence>
<dbReference type="SUPFAM" id="SSF46785">
    <property type="entry name" value="Winged helix' DNA-binding domain"/>
    <property type="match status" value="1"/>
</dbReference>
<gene>
    <name evidence="2" type="ORF">H8S75_02765</name>
</gene>
<dbReference type="PANTHER" id="PTHR33238:SF7">
    <property type="entry name" value="IRON-DEPENDENT TRANSCRIPTIONAL REGULATOR"/>
    <property type="match status" value="1"/>
</dbReference>
<dbReference type="InterPro" id="IPR036421">
    <property type="entry name" value="Fe_dep_repressor_sf"/>
</dbReference>
<accession>A0ABR7H133</accession>
<dbReference type="InterPro" id="IPR022687">
    <property type="entry name" value="HTH_DTXR"/>
</dbReference>
<feature type="domain" description="HTH dtxR-type" evidence="1">
    <location>
        <begin position="1"/>
        <end position="48"/>
    </location>
</feature>
<dbReference type="Gene3D" id="1.10.10.10">
    <property type="entry name" value="Winged helix-like DNA-binding domain superfamily/Winged helix DNA-binding domain"/>
    <property type="match status" value="1"/>
</dbReference>
<comment type="caution">
    <text evidence="2">The sequence shown here is derived from an EMBL/GenBank/DDBJ whole genome shotgun (WGS) entry which is preliminary data.</text>
</comment>
<dbReference type="SUPFAM" id="SSF47979">
    <property type="entry name" value="Iron-dependent repressor protein, dimerization domain"/>
    <property type="match status" value="1"/>
</dbReference>
<protein>
    <recommendedName>
        <fullName evidence="1">HTH dtxR-type domain-containing protein</fullName>
    </recommendedName>
</protein>
<dbReference type="InterPro" id="IPR036390">
    <property type="entry name" value="WH_DNA-bd_sf"/>
</dbReference>
<evidence type="ECO:0000259" key="1">
    <source>
        <dbReference type="PROSITE" id="PS50944"/>
    </source>
</evidence>
<dbReference type="PROSITE" id="PS50944">
    <property type="entry name" value="HTH_DTXR"/>
    <property type="match status" value="1"/>
</dbReference>
<name>A0ABR7H133_9FIRM</name>